<feature type="binding site" evidence="3">
    <location>
        <position position="359"/>
    </location>
    <ligand>
        <name>CTP</name>
        <dbReference type="ChEBI" id="CHEBI:37563"/>
    </ligand>
</feature>
<feature type="region of interest" description="Phosphopantothenate--cysteine ligase" evidence="3">
    <location>
        <begin position="199"/>
        <end position="421"/>
    </location>
</feature>
<keyword evidence="1 3" id="KW-0210">Decarboxylase</keyword>
<dbReference type="InterPro" id="IPR035929">
    <property type="entry name" value="CoaB-like_sf"/>
</dbReference>
<name>A0A2U1T8L3_9CORY</name>
<feature type="binding site" evidence="3">
    <location>
        <position position="341"/>
    </location>
    <ligand>
        <name>CTP</name>
        <dbReference type="ChEBI" id="CHEBI:37563"/>
    </ligand>
</feature>
<keyword evidence="3 4" id="KW-0436">Ligase</keyword>
<comment type="cofactor">
    <cofactor evidence="3">
        <name>Mg(2+)</name>
        <dbReference type="ChEBI" id="CHEBI:18420"/>
    </cofactor>
</comment>
<reference evidence="8" key="1">
    <citation type="submission" date="2018-04" db="EMBL/GenBank/DDBJ databases">
        <authorList>
            <person name="Liu S."/>
            <person name="Wang Z."/>
            <person name="Li J."/>
        </authorList>
    </citation>
    <scope>NUCLEOTIDE SEQUENCE [LARGE SCALE GENOMIC DNA]</scope>
    <source>
        <strain evidence="8">2189</strain>
    </source>
</reference>
<dbReference type="PANTHER" id="PTHR14359">
    <property type="entry name" value="HOMO-OLIGOMERIC FLAVIN CONTAINING CYS DECARBOXYLASE FAMILY"/>
    <property type="match status" value="1"/>
</dbReference>
<keyword evidence="3" id="KW-0460">Magnesium</keyword>
<comment type="function">
    <text evidence="4">Catalyzes two steps in the biosynthesis of coenzyme A. In the first step cysteine is conjugated to 4'-phosphopantothenate to form 4-phosphopantothenoylcysteine, in the latter compound is decarboxylated to form 4'-phosphopantotheine.</text>
</comment>
<keyword evidence="3" id="KW-0511">Multifunctional enzyme</keyword>
<comment type="catalytic activity">
    <reaction evidence="3 4">
        <text>(R)-4'-phosphopantothenate + L-cysteine + CTP = N-[(R)-4-phosphopantothenoyl]-L-cysteine + CMP + diphosphate + H(+)</text>
        <dbReference type="Rhea" id="RHEA:19397"/>
        <dbReference type="ChEBI" id="CHEBI:10986"/>
        <dbReference type="ChEBI" id="CHEBI:15378"/>
        <dbReference type="ChEBI" id="CHEBI:33019"/>
        <dbReference type="ChEBI" id="CHEBI:35235"/>
        <dbReference type="ChEBI" id="CHEBI:37563"/>
        <dbReference type="ChEBI" id="CHEBI:59458"/>
        <dbReference type="ChEBI" id="CHEBI:60377"/>
        <dbReference type="EC" id="6.3.2.5"/>
    </reaction>
</comment>
<keyword evidence="3 4" id="KW-0288">FMN</keyword>
<comment type="pathway">
    <text evidence="3 4">Cofactor biosynthesis; coenzyme A biosynthesis; CoA from (R)-pantothenate: step 3/5.</text>
</comment>
<feature type="region of interest" description="Phosphopantothenoylcysteine decarboxylase" evidence="3">
    <location>
        <begin position="1"/>
        <end position="198"/>
    </location>
</feature>
<comment type="caution">
    <text evidence="3">Lacks conserved residue(s) required for the propagation of feature annotation.</text>
</comment>
<evidence type="ECO:0000259" key="6">
    <source>
        <dbReference type="Pfam" id="PF04127"/>
    </source>
</evidence>
<keyword evidence="3" id="KW-0479">Metal-binding</keyword>
<evidence type="ECO:0000313" key="7">
    <source>
        <dbReference type="EMBL" id="PWC02354.1"/>
    </source>
</evidence>
<dbReference type="InterPro" id="IPR007085">
    <property type="entry name" value="DNA/pantothenate-metab_flavo_C"/>
</dbReference>
<proteinExistence type="inferred from homology"/>
<feature type="binding site" evidence="3">
    <location>
        <begin position="317"/>
        <end position="320"/>
    </location>
    <ligand>
        <name>CTP</name>
        <dbReference type="ChEBI" id="CHEBI:37563"/>
    </ligand>
</feature>
<feature type="domain" description="Flavoprotein" evidence="5">
    <location>
        <begin position="14"/>
        <end position="179"/>
    </location>
</feature>
<keyword evidence="8" id="KW-1185">Reference proteome</keyword>
<comment type="similarity">
    <text evidence="3 4">In the N-terminal section; belongs to the HFCD (homo-oligomeric flavin containing Cys decarboxylase) superfamily.</text>
</comment>
<dbReference type="Pfam" id="PF04127">
    <property type="entry name" value="DFP"/>
    <property type="match status" value="1"/>
</dbReference>
<sequence>MARVSDQRRSECDRIVVGVGGGIAAYKACYVIRDFTEAGAQVRVVPTESALRFVGAATFEALSGNPVSTTVFDDVDEVQHVRIGQEADLIVIAPATADLMARIAQGRADDLLTATVLVATCPVLIVPAMHTEMWQNPATRRNVRILREHGITVMEPAHGRLTGADSGAGRLPDPEQITQLARSLRAGFAPRTDWSDRKVLITAGGTQEDIDPVRYIGNRSSGRQGFALAEAAAQRGAQVTVVAGNTAELPTPIGAEVISVRSTREMYDAVHARANDNDTILMAAAVSDFRPESSAENKLKKGSDDDALTTVRLVENPDILASVVDARHDGKLNAETVIVGFAAETGDQEHTPLEMGRAKLRRKGCDVLMVNDVAGGAVFGATENAGWLVDKHGDERVVADGSKLDVAFQILDAVDRCMQDR</sequence>
<evidence type="ECO:0000256" key="1">
    <source>
        <dbReference type="ARBA" id="ARBA00022793"/>
    </source>
</evidence>
<dbReference type="GO" id="GO:0015941">
    <property type="term" value="P:pantothenate catabolic process"/>
    <property type="evidence" value="ECO:0007669"/>
    <property type="project" value="InterPro"/>
</dbReference>
<feature type="binding site" evidence="3">
    <location>
        <position position="288"/>
    </location>
    <ligand>
        <name>CTP</name>
        <dbReference type="ChEBI" id="CHEBI:37563"/>
    </ligand>
</feature>
<dbReference type="InterPro" id="IPR005252">
    <property type="entry name" value="CoaBC"/>
</dbReference>
<feature type="binding site" evidence="3">
    <location>
        <position position="363"/>
    </location>
    <ligand>
        <name>CTP</name>
        <dbReference type="ChEBI" id="CHEBI:37563"/>
    </ligand>
</feature>
<dbReference type="EC" id="4.1.1.36" evidence="3"/>
<dbReference type="UniPathway" id="UPA00241">
    <property type="reaction ID" value="UER00353"/>
</dbReference>
<feature type="domain" description="DNA/pantothenate metabolism flavoprotein C-terminal" evidence="6">
    <location>
        <begin position="195"/>
        <end position="415"/>
    </location>
</feature>
<gene>
    <name evidence="3 7" type="primary">coaBC</name>
    <name evidence="7" type="ORF">DF222_02480</name>
</gene>
<evidence type="ECO:0000256" key="4">
    <source>
        <dbReference type="RuleBase" id="RU364078"/>
    </source>
</evidence>
<organism evidence="7 8">
    <name type="scientific">Corynebacterium yudongzhengii</name>
    <dbReference type="NCBI Taxonomy" id="2080740"/>
    <lineage>
        <taxon>Bacteria</taxon>
        <taxon>Bacillati</taxon>
        <taxon>Actinomycetota</taxon>
        <taxon>Actinomycetes</taxon>
        <taxon>Mycobacteriales</taxon>
        <taxon>Corynebacteriaceae</taxon>
        <taxon>Corynebacterium</taxon>
    </lineage>
</organism>
<dbReference type="GO" id="GO:0046872">
    <property type="term" value="F:metal ion binding"/>
    <property type="evidence" value="ECO:0007669"/>
    <property type="project" value="UniProtKB-KW"/>
</dbReference>
<dbReference type="Gene3D" id="3.40.50.1950">
    <property type="entry name" value="Flavin prenyltransferase-like"/>
    <property type="match status" value="1"/>
</dbReference>
<dbReference type="GO" id="GO:0004632">
    <property type="term" value="F:phosphopantothenate--cysteine ligase activity"/>
    <property type="evidence" value="ECO:0007669"/>
    <property type="project" value="UniProtKB-UniRule"/>
</dbReference>
<comment type="function">
    <text evidence="3">Catalyzes two sequential steps in the biosynthesis of coenzyme A. In the first step cysteine is conjugated to 4'-phosphopantothenate to form 4-phosphopantothenoylcysteine. In the second step the latter compound is decarboxylated to form 4'-phosphopantotheine.</text>
</comment>
<dbReference type="PANTHER" id="PTHR14359:SF6">
    <property type="entry name" value="PHOSPHOPANTOTHENOYLCYSTEINE DECARBOXYLASE"/>
    <property type="match status" value="1"/>
</dbReference>
<keyword evidence="2 3" id="KW-0456">Lyase</keyword>
<evidence type="ECO:0000256" key="3">
    <source>
        <dbReference type="HAMAP-Rule" id="MF_02225"/>
    </source>
</evidence>
<dbReference type="EMBL" id="QEEZ01000004">
    <property type="protein sequence ID" value="PWC02354.1"/>
    <property type="molecule type" value="Genomic_DNA"/>
</dbReference>
<comment type="caution">
    <text evidence="7">The sequence shown here is derived from an EMBL/GenBank/DDBJ whole genome shotgun (WGS) entry which is preliminary data.</text>
</comment>
<dbReference type="HAMAP" id="MF_02225">
    <property type="entry name" value="CoaBC"/>
    <property type="match status" value="1"/>
</dbReference>
<dbReference type="GO" id="GO:0015937">
    <property type="term" value="P:coenzyme A biosynthetic process"/>
    <property type="evidence" value="ECO:0007669"/>
    <property type="project" value="UniProtKB-UniRule"/>
</dbReference>
<dbReference type="Pfam" id="PF02441">
    <property type="entry name" value="Flavoprotein"/>
    <property type="match status" value="1"/>
</dbReference>
<dbReference type="InterPro" id="IPR036551">
    <property type="entry name" value="Flavin_trans-like"/>
</dbReference>
<evidence type="ECO:0000259" key="5">
    <source>
        <dbReference type="Pfam" id="PF02441"/>
    </source>
</evidence>
<comment type="catalytic activity">
    <reaction evidence="3 4">
        <text>N-[(R)-4-phosphopantothenoyl]-L-cysteine + H(+) = (R)-4'-phosphopantetheine + CO2</text>
        <dbReference type="Rhea" id="RHEA:16793"/>
        <dbReference type="ChEBI" id="CHEBI:15378"/>
        <dbReference type="ChEBI" id="CHEBI:16526"/>
        <dbReference type="ChEBI" id="CHEBI:59458"/>
        <dbReference type="ChEBI" id="CHEBI:61723"/>
        <dbReference type="EC" id="4.1.1.36"/>
    </reaction>
</comment>
<dbReference type="AlphaFoldDB" id="A0A2U1T8L3"/>
<dbReference type="NCBIfam" id="TIGR00521">
    <property type="entry name" value="coaBC_dfp"/>
    <property type="match status" value="1"/>
</dbReference>
<dbReference type="Gene3D" id="3.40.50.10300">
    <property type="entry name" value="CoaB-like"/>
    <property type="match status" value="1"/>
</dbReference>
<evidence type="ECO:0000256" key="2">
    <source>
        <dbReference type="ARBA" id="ARBA00023239"/>
    </source>
</evidence>
<keyword evidence="3 4" id="KW-0285">Flavoprotein</keyword>
<dbReference type="SUPFAM" id="SSF52507">
    <property type="entry name" value="Homo-oligomeric flavin-containing Cys decarboxylases, HFCD"/>
    <property type="match status" value="1"/>
</dbReference>
<accession>A0A2U1T8L3</accession>
<dbReference type="GO" id="GO:0071513">
    <property type="term" value="C:phosphopantothenoylcysteine decarboxylase complex"/>
    <property type="evidence" value="ECO:0007669"/>
    <property type="project" value="TreeGrafter"/>
</dbReference>
<dbReference type="OrthoDB" id="9802554at2"/>
<comment type="similarity">
    <text evidence="3 4">In the C-terminal section; belongs to the PPC synthetase family.</text>
</comment>
<dbReference type="EC" id="6.3.2.5" evidence="3"/>
<dbReference type="InterPro" id="IPR003382">
    <property type="entry name" value="Flavoprotein"/>
</dbReference>
<comment type="pathway">
    <text evidence="3 4">Cofactor biosynthesis; coenzyme A biosynthesis; CoA from (R)-pantothenate: step 2/5.</text>
</comment>
<dbReference type="GO" id="GO:0010181">
    <property type="term" value="F:FMN binding"/>
    <property type="evidence" value="ECO:0007669"/>
    <property type="project" value="UniProtKB-UniRule"/>
</dbReference>
<dbReference type="SUPFAM" id="SSF102645">
    <property type="entry name" value="CoaB-like"/>
    <property type="match status" value="1"/>
</dbReference>
<feature type="binding site" evidence="3">
    <location>
        <position position="298"/>
    </location>
    <ligand>
        <name>CTP</name>
        <dbReference type="ChEBI" id="CHEBI:37563"/>
    </ligand>
</feature>
<dbReference type="GO" id="GO:0004633">
    <property type="term" value="F:phosphopantothenoylcysteine decarboxylase activity"/>
    <property type="evidence" value="ECO:0007669"/>
    <property type="project" value="UniProtKB-UniRule"/>
</dbReference>
<dbReference type="Proteomes" id="UP000244989">
    <property type="component" value="Unassembled WGS sequence"/>
</dbReference>
<evidence type="ECO:0000313" key="8">
    <source>
        <dbReference type="Proteomes" id="UP000244989"/>
    </source>
</evidence>
<protein>
    <recommendedName>
        <fullName evidence="3">Coenzyme A biosynthesis bifunctional protein CoaBC</fullName>
    </recommendedName>
    <alternativeName>
        <fullName evidence="3">DNA/pantothenate metabolism flavoprotein</fullName>
    </alternativeName>
    <alternativeName>
        <fullName evidence="3">Phosphopantothenoylcysteine synthetase/decarboxylase</fullName>
        <shortName evidence="3">PPCS-PPCDC</shortName>
    </alternativeName>
    <domain>
        <recommendedName>
            <fullName evidence="3">Phosphopantothenoylcysteine decarboxylase</fullName>
            <shortName evidence="3">PPC decarboxylase</shortName>
            <shortName evidence="3">PPC-DC</shortName>
            <ecNumber evidence="3">4.1.1.36</ecNumber>
        </recommendedName>
        <alternativeName>
            <fullName evidence="3">CoaC</fullName>
        </alternativeName>
    </domain>
    <domain>
        <recommendedName>
            <fullName evidence="3">Phosphopantothenate--cysteine ligase</fullName>
            <ecNumber evidence="3">6.3.2.5</ecNumber>
        </recommendedName>
        <alternativeName>
            <fullName evidence="3">CoaB</fullName>
        </alternativeName>
        <alternativeName>
            <fullName evidence="3">Phosphopantothenoylcysteine synthetase</fullName>
            <shortName evidence="3">PPC synthetase</shortName>
            <shortName evidence="3">PPC-S</shortName>
        </alternativeName>
    </domain>
</protein>
<comment type="cofactor">
    <cofactor evidence="3">
        <name>FMN</name>
        <dbReference type="ChEBI" id="CHEBI:58210"/>
    </cofactor>
    <text evidence="3">Binds 1 FMN per subunit.</text>
</comment>
<dbReference type="KEGG" id="cyz:C3B44_05260"/>